<gene>
    <name evidence="2" type="ORF">LVJ94_48685</name>
</gene>
<feature type="transmembrane region" description="Helical" evidence="1">
    <location>
        <begin position="40"/>
        <end position="59"/>
    </location>
</feature>
<reference evidence="2" key="1">
    <citation type="submission" date="2021-12" db="EMBL/GenBank/DDBJ databases">
        <title>Discovery of the Pendulisporaceae a myxobacterial family with distinct sporulation behavior and unique specialized metabolism.</title>
        <authorList>
            <person name="Garcia R."/>
            <person name="Popoff A."/>
            <person name="Bader C.D."/>
            <person name="Loehr J."/>
            <person name="Walesch S."/>
            <person name="Walt C."/>
            <person name="Boldt J."/>
            <person name="Bunk B."/>
            <person name="Haeckl F.J.F.P.J."/>
            <person name="Gunesch A.P."/>
            <person name="Birkelbach J."/>
            <person name="Nuebel U."/>
            <person name="Pietschmann T."/>
            <person name="Bach T."/>
            <person name="Mueller R."/>
        </authorList>
    </citation>
    <scope>NUCLEOTIDE SEQUENCE</scope>
    <source>
        <strain evidence="2">MSr11367</strain>
    </source>
</reference>
<keyword evidence="3" id="KW-1185">Reference proteome</keyword>
<name>A0ABZ2L1T1_9BACT</name>
<dbReference type="RefSeq" id="WP_394834404.1">
    <property type="nucleotide sequence ID" value="NZ_CP089929.1"/>
</dbReference>
<evidence type="ECO:0000313" key="2">
    <source>
        <dbReference type="EMBL" id="WXB04760.1"/>
    </source>
</evidence>
<feature type="transmembrane region" description="Helical" evidence="1">
    <location>
        <begin position="71"/>
        <end position="89"/>
    </location>
</feature>
<feature type="transmembrane region" description="Helical" evidence="1">
    <location>
        <begin position="192"/>
        <end position="209"/>
    </location>
</feature>
<keyword evidence="1" id="KW-0812">Transmembrane</keyword>
<evidence type="ECO:0000256" key="1">
    <source>
        <dbReference type="SAM" id="Phobius"/>
    </source>
</evidence>
<accession>A0ABZ2L1T1</accession>
<dbReference type="EMBL" id="CP089983">
    <property type="protein sequence ID" value="WXB04760.1"/>
    <property type="molecule type" value="Genomic_DNA"/>
</dbReference>
<evidence type="ECO:0000313" key="3">
    <source>
        <dbReference type="Proteomes" id="UP001374803"/>
    </source>
</evidence>
<keyword evidence="1" id="KW-0472">Membrane</keyword>
<sequence>MCAVLVVAAQLFQHVAIWFFIPPESSPRVALEIRNMPIDRVRAVVIMFSILAMLGVYMATAFERAKRAPGAALVGFAAALLFGAFDLGYRSIDFFFVTQRWAAEYQSTQVESVKLLLIERVATWDQIVSAIYFPLILATLVANASFTLAMRTERGRFARLAFAAWIIDTVRRFVRVLGFAGIDALQPINDAIFFPSVVMIYSLLAVWLWKRGSVGGDVDRIHGR</sequence>
<dbReference type="Proteomes" id="UP001374803">
    <property type="component" value="Chromosome"/>
</dbReference>
<keyword evidence="1" id="KW-1133">Transmembrane helix</keyword>
<organism evidence="2 3">
    <name type="scientific">Pendulispora rubella</name>
    <dbReference type="NCBI Taxonomy" id="2741070"/>
    <lineage>
        <taxon>Bacteria</taxon>
        <taxon>Pseudomonadati</taxon>
        <taxon>Myxococcota</taxon>
        <taxon>Myxococcia</taxon>
        <taxon>Myxococcales</taxon>
        <taxon>Sorangiineae</taxon>
        <taxon>Pendulisporaceae</taxon>
        <taxon>Pendulispora</taxon>
    </lineage>
</organism>
<proteinExistence type="predicted"/>
<protein>
    <submittedName>
        <fullName evidence="2">Uncharacterized protein</fullName>
    </submittedName>
</protein>
<feature type="transmembrane region" description="Helical" evidence="1">
    <location>
        <begin position="127"/>
        <end position="148"/>
    </location>
</feature>